<dbReference type="Gene3D" id="1.25.60.10">
    <property type="entry name" value="MgtE N-terminal domain-like"/>
    <property type="match status" value="1"/>
</dbReference>
<dbReference type="InterPro" id="IPR038076">
    <property type="entry name" value="MgtE_N_sf"/>
</dbReference>
<evidence type="ECO:0000313" key="12">
    <source>
        <dbReference type="Proteomes" id="UP001205748"/>
    </source>
</evidence>
<evidence type="ECO:0000256" key="1">
    <source>
        <dbReference type="ARBA" id="ARBA00004141"/>
    </source>
</evidence>
<dbReference type="PROSITE" id="PS51371">
    <property type="entry name" value="CBS"/>
    <property type="match status" value="2"/>
</dbReference>
<dbReference type="NCBIfam" id="TIGR00400">
    <property type="entry name" value="mgtE"/>
    <property type="match status" value="1"/>
</dbReference>
<comment type="similarity">
    <text evidence="2 9">Belongs to the SLC41A transporter family.</text>
</comment>
<evidence type="ECO:0000256" key="9">
    <source>
        <dbReference type="RuleBase" id="RU362011"/>
    </source>
</evidence>
<keyword evidence="9" id="KW-0479">Metal-binding</keyword>
<evidence type="ECO:0000256" key="7">
    <source>
        <dbReference type="ARBA" id="ARBA00023136"/>
    </source>
</evidence>
<keyword evidence="7 9" id="KW-0472">Membrane</keyword>
<reference evidence="11" key="1">
    <citation type="submission" date="2022-07" db="EMBL/GenBank/DDBJ databases">
        <title>Enhanced cultured diversity of the mouse gut microbiota enables custom-made synthetic communities.</title>
        <authorList>
            <person name="Afrizal A."/>
        </authorList>
    </citation>
    <scope>NUCLEOTIDE SEQUENCE</scope>
    <source>
        <strain evidence="11">DSM 28593</strain>
    </source>
</reference>
<dbReference type="GO" id="GO:0005886">
    <property type="term" value="C:plasma membrane"/>
    <property type="evidence" value="ECO:0007669"/>
    <property type="project" value="UniProtKB-SubCell"/>
</dbReference>
<dbReference type="GO" id="GO:0046872">
    <property type="term" value="F:metal ion binding"/>
    <property type="evidence" value="ECO:0007669"/>
    <property type="project" value="UniProtKB-KW"/>
</dbReference>
<dbReference type="PANTHER" id="PTHR43773">
    <property type="entry name" value="MAGNESIUM TRANSPORTER MGTE"/>
    <property type="match status" value="1"/>
</dbReference>
<dbReference type="InterPro" id="IPR036739">
    <property type="entry name" value="SLC41_membr_dom_sf"/>
</dbReference>
<dbReference type="Pfam" id="PF03448">
    <property type="entry name" value="MgtE_N"/>
    <property type="match status" value="1"/>
</dbReference>
<feature type="transmembrane region" description="Helical" evidence="9">
    <location>
        <begin position="378"/>
        <end position="399"/>
    </location>
</feature>
<feature type="transmembrane region" description="Helical" evidence="9">
    <location>
        <begin position="278"/>
        <end position="295"/>
    </location>
</feature>
<keyword evidence="9" id="KW-1003">Cell membrane</keyword>
<dbReference type="InterPro" id="IPR006667">
    <property type="entry name" value="SLC41_membr_dom"/>
</dbReference>
<organism evidence="11 12">
    <name type="scientific">Irregularibacter muris</name>
    <dbReference type="NCBI Taxonomy" id="1796619"/>
    <lineage>
        <taxon>Bacteria</taxon>
        <taxon>Bacillati</taxon>
        <taxon>Bacillota</taxon>
        <taxon>Clostridia</taxon>
        <taxon>Eubacteriales</taxon>
        <taxon>Eubacteriaceae</taxon>
        <taxon>Irregularibacter</taxon>
    </lineage>
</organism>
<dbReference type="SUPFAM" id="SSF158791">
    <property type="entry name" value="MgtE N-terminal domain-like"/>
    <property type="match status" value="1"/>
</dbReference>
<accession>A0AAE3HH14</accession>
<comment type="subcellular location">
    <subcellularLocation>
        <location evidence="9">Cell membrane</location>
        <topology evidence="9">Multi-pass membrane protein</topology>
    </subcellularLocation>
    <subcellularLocation>
        <location evidence="1">Membrane</location>
        <topology evidence="1">Multi-pass membrane protein</topology>
    </subcellularLocation>
</comment>
<dbReference type="InterPro" id="IPR000644">
    <property type="entry name" value="CBS_dom"/>
</dbReference>
<evidence type="ECO:0000256" key="3">
    <source>
        <dbReference type="ARBA" id="ARBA00022448"/>
    </source>
</evidence>
<feature type="domain" description="CBS" evidence="10">
    <location>
        <begin position="194"/>
        <end position="250"/>
    </location>
</feature>
<gene>
    <name evidence="11" type="primary">mgtE</name>
    <name evidence="11" type="ORF">NSA47_13585</name>
</gene>
<keyword evidence="6 9" id="KW-1133">Transmembrane helix</keyword>
<dbReference type="SMART" id="SM00116">
    <property type="entry name" value="CBS"/>
    <property type="match status" value="2"/>
</dbReference>
<dbReference type="RefSeq" id="WP_257532878.1">
    <property type="nucleotide sequence ID" value="NZ_JANKAS010000017.1"/>
</dbReference>
<evidence type="ECO:0000259" key="10">
    <source>
        <dbReference type="PROSITE" id="PS51371"/>
    </source>
</evidence>
<name>A0AAE3HH14_9FIRM</name>
<sequence length="443" mass="50403">MKEILDRIENKNFKSLQKYLIEQQPADIAEYMKELSDKNSLLVFRLLPKDLATEVFSFMDVYYQTRFSELIKIDELREIVDDLYFDDKIAFLEELPANLVKKILQNTHEQERRLINQFLNYPEFSAGSLMTIEFVDLKKQMTVATAIKHIRETGYDKETIYTCYVIDKFRKLEGVISLRDILVADEDEKISELMETEFISIHTKEDQEEVAEIFKKYDFLALPVVDSENRLVGIITVDDIVDVIEEENTEDFHKMAALQPTEEEYLDSSILSLARKRIPWLLILMISATFTGAIMDGYEALLQQIVALMVFVPMLMGTGGNAGSQSSTLVVRGMALGEITPSDIFKVVWKEIRVSLIVGSTLALLNFLRIYYIEKYPFNISLTVSLTLIITVILAKVIGSTLPIGAKALKMDPAVMASPLITTILDALVLITYFTVAGSILHL</sequence>
<dbReference type="InterPro" id="IPR006668">
    <property type="entry name" value="Mg_transptr_MgtE_intracell_dom"/>
</dbReference>
<feature type="transmembrane region" description="Helical" evidence="9">
    <location>
        <begin position="301"/>
        <end position="322"/>
    </location>
</feature>
<feature type="transmembrane region" description="Helical" evidence="9">
    <location>
        <begin position="420"/>
        <end position="441"/>
    </location>
</feature>
<dbReference type="Pfam" id="PF00571">
    <property type="entry name" value="CBS"/>
    <property type="match status" value="2"/>
</dbReference>
<dbReference type="Pfam" id="PF01769">
    <property type="entry name" value="MgtE"/>
    <property type="match status" value="1"/>
</dbReference>
<evidence type="ECO:0000256" key="5">
    <source>
        <dbReference type="ARBA" id="ARBA00022842"/>
    </source>
</evidence>
<keyword evidence="3 9" id="KW-0813">Transport</keyword>
<dbReference type="SUPFAM" id="SSF54631">
    <property type="entry name" value="CBS-domain pair"/>
    <property type="match status" value="1"/>
</dbReference>
<dbReference type="InterPro" id="IPR046342">
    <property type="entry name" value="CBS_dom_sf"/>
</dbReference>
<evidence type="ECO:0000256" key="8">
    <source>
        <dbReference type="PROSITE-ProRule" id="PRU00703"/>
    </source>
</evidence>
<protein>
    <recommendedName>
        <fullName evidence="9">Magnesium transporter MgtE</fullName>
    </recommendedName>
</protein>
<feature type="transmembrane region" description="Helical" evidence="9">
    <location>
        <begin position="354"/>
        <end position="372"/>
    </location>
</feature>
<keyword evidence="5 9" id="KW-0460">Magnesium</keyword>
<evidence type="ECO:0000256" key="2">
    <source>
        <dbReference type="ARBA" id="ARBA00009749"/>
    </source>
</evidence>
<keyword evidence="8" id="KW-0129">CBS domain</keyword>
<dbReference type="GO" id="GO:0015095">
    <property type="term" value="F:magnesium ion transmembrane transporter activity"/>
    <property type="evidence" value="ECO:0007669"/>
    <property type="project" value="UniProtKB-UniRule"/>
</dbReference>
<feature type="domain" description="CBS" evidence="10">
    <location>
        <begin position="130"/>
        <end position="192"/>
    </location>
</feature>
<comment type="caution">
    <text evidence="11">The sequence shown here is derived from an EMBL/GenBank/DDBJ whole genome shotgun (WGS) entry which is preliminary data.</text>
</comment>
<dbReference type="Gene3D" id="3.10.580.10">
    <property type="entry name" value="CBS-domain"/>
    <property type="match status" value="1"/>
</dbReference>
<proteinExistence type="inferred from homology"/>
<dbReference type="SMART" id="SM00924">
    <property type="entry name" value="MgtE_N"/>
    <property type="match status" value="1"/>
</dbReference>
<dbReference type="InterPro" id="IPR006669">
    <property type="entry name" value="MgtE_transporter"/>
</dbReference>
<evidence type="ECO:0000256" key="4">
    <source>
        <dbReference type="ARBA" id="ARBA00022692"/>
    </source>
</evidence>
<dbReference type="CDD" id="cd04606">
    <property type="entry name" value="CBS_pair_Mg_transporter"/>
    <property type="match status" value="1"/>
</dbReference>
<dbReference type="Proteomes" id="UP001205748">
    <property type="component" value="Unassembled WGS sequence"/>
</dbReference>
<dbReference type="Gene3D" id="1.10.357.20">
    <property type="entry name" value="SLC41 divalent cation transporters, integral membrane domain"/>
    <property type="match status" value="1"/>
</dbReference>
<evidence type="ECO:0000256" key="6">
    <source>
        <dbReference type="ARBA" id="ARBA00022989"/>
    </source>
</evidence>
<keyword evidence="4 9" id="KW-0812">Transmembrane</keyword>
<dbReference type="EMBL" id="JANKAS010000017">
    <property type="protein sequence ID" value="MCR1899996.1"/>
    <property type="molecule type" value="Genomic_DNA"/>
</dbReference>
<keyword evidence="12" id="KW-1185">Reference proteome</keyword>
<evidence type="ECO:0000313" key="11">
    <source>
        <dbReference type="EMBL" id="MCR1899996.1"/>
    </source>
</evidence>
<comment type="subunit">
    <text evidence="9">Homodimer.</text>
</comment>
<dbReference type="PANTHER" id="PTHR43773:SF1">
    <property type="entry name" value="MAGNESIUM TRANSPORTER MGTE"/>
    <property type="match status" value="1"/>
</dbReference>
<comment type="function">
    <text evidence="9">Acts as a magnesium transporter.</text>
</comment>
<dbReference type="AlphaFoldDB" id="A0AAE3HH14"/>
<dbReference type="SUPFAM" id="SSF161093">
    <property type="entry name" value="MgtE membrane domain-like"/>
    <property type="match status" value="1"/>
</dbReference>